<gene>
    <name evidence="1" type="ORF">EIP91_004943</name>
</gene>
<dbReference type="EMBL" id="RWJN01000275">
    <property type="protein sequence ID" value="TCD63792.1"/>
    <property type="molecule type" value="Genomic_DNA"/>
</dbReference>
<dbReference type="SUPFAM" id="SSF52047">
    <property type="entry name" value="RNI-like"/>
    <property type="match status" value="1"/>
</dbReference>
<reference evidence="1 2" key="1">
    <citation type="submission" date="2018-11" db="EMBL/GenBank/DDBJ databases">
        <title>Genome assembly of Steccherinum ochraceum LE-BIN_3174, the white-rot fungus of the Steccherinaceae family (The Residual Polyporoid clade, Polyporales, Basidiomycota).</title>
        <authorList>
            <person name="Fedorova T.V."/>
            <person name="Glazunova O.A."/>
            <person name="Landesman E.O."/>
            <person name="Moiseenko K.V."/>
            <person name="Psurtseva N.V."/>
            <person name="Savinova O.S."/>
            <person name="Shakhova N.V."/>
            <person name="Tyazhelova T.V."/>
            <person name="Vasina D.V."/>
        </authorList>
    </citation>
    <scope>NUCLEOTIDE SEQUENCE [LARGE SCALE GENOMIC DNA]</scope>
    <source>
        <strain evidence="1 2">LE-BIN_3174</strain>
    </source>
</reference>
<sequence>MDTLPLELHAQILEAACVDDGSTARSLSLVSRYIREVSKPFLYQSVAVSGLDALATLAKKLYDLPPHLRRIRHLFLSDHTYKSLRERSILTVGDANEQAALEEAAFLRIIHYAAPTLETLALSVFCPLNGSSVFGAVFSMTFPRLTHLSVHGFYPFPHTPNTTPRLRELRLSGNRNPHGLLEMGGLSAACPALVHLEIAGLASAVSFASEVRSALLAKANVEDALLSHPDPPPLLPATFPPTLQLLRVEHLPSPPSRSKVAQQAHEKMKMLLNVGEMRELRFEVVECPIDDLYSRLRSNWLAGEK</sequence>
<name>A0A4R0R8J2_9APHY</name>
<keyword evidence="2" id="KW-1185">Reference proteome</keyword>
<organism evidence="1 2">
    <name type="scientific">Steccherinum ochraceum</name>
    <dbReference type="NCBI Taxonomy" id="92696"/>
    <lineage>
        <taxon>Eukaryota</taxon>
        <taxon>Fungi</taxon>
        <taxon>Dikarya</taxon>
        <taxon>Basidiomycota</taxon>
        <taxon>Agaricomycotina</taxon>
        <taxon>Agaricomycetes</taxon>
        <taxon>Polyporales</taxon>
        <taxon>Steccherinaceae</taxon>
        <taxon>Steccherinum</taxon>
    </lineage>
</organism>
<dbReference type="STRING" id="92696.A0A4R0R8J2"/>
<protein>
    <recommendedName>
        <fullName evidence="3">F-box domain-containing protein</fullName>
    </recommendedName>
</protein>
<comment type="caution">
    <text evidence="1">The sequence shown here is derived from an EMBL/GenBank/DDBJ whole genome shotgun (WGS) entry which is preliminary data.</text>
</comment>
<dbReference type="Gene3D" id="3.80.10.10">
    <property type="entry name" value="Ribonuclease Inhibitor"/>
    <property type="match status" value="1"/>
</dbReference>
<evidence type="ECO:0000313" key="2">
    <source>
        <dbReference type="Proteomes" id="UP000292702"/>
    </source>
</evidence>
<proteinExistence type="predicted"/>
<dbReference type="AlphaFoldDB" id="A0A4R0R8J2"/>
<dbReference type="InterPro" id="IPR032675">
    <property type="entry name" value="LRR_dom_sf"/>
</dbReference>
<accession>A0A4R0R8J2</accession>
<dbReference type="OrthoDB" id="3256367at2759"/>
<evidence type="ECO:0000313" key="1">
    <source>
        <dbReference type="EMBL" id="TCD63792.1"/>
    </source>
</evidence>
<dbReference type="Proteomes" id="UP000292702">
    <property type="component" value="Unassembled WGS sequence"/>
</dbReference>
<evidence type="ECO:0008006" key="3">
    <source>
        <dbReference type="Google" id="ProtNLM"/>
    </source>
</evidence>